<dbReference type="InterPro" id="IPR000835">
    <property type="entry name" value="HTH_MarR-typ"/>
</dbReference>
<gene>
    <name evidence="4" type="ORF">ACFQRB_07710</name>
</gene>
<dbReference type="PANTHER" id="PTHR43704:SF2">
    <property type="entry name" value="HTH CRP-TYPE DOMAIN-CONTAINING PROTEIN"/>
    <property type="match status" value="1"/>
</dbReference>
<dbReference type="SMART" id="SM00419">
    <property type="entry name" value="HTH_CRP"/>
    <property type="match status" value="1"/>
</dbReference>
<dbReference type="CDD" id="cd00092">
    <property type="entry name" value="HTH_CRP"/>
    <property type="match status" value="1"/>
</dbReference>
<dbReference type="InterPro" id="IPR012318">
    <property type="entry name" value="HTH_CRP"/>
</dbReference>
<dbReference type="SMART" id="SM00418">
    <property type="entry name" value="HTH_ARSR"/>
    <property type="match status" value="1"/>
</dbReference>
<feature type="domain" description="HTH crp-type" evidence="3">
    <location>
        <begin position="27"/>
        <end position="76"/>
    </location>
</feature>
<dbReference type="Pfam" id="PF12802">
    <property type="entry name" value="MarR_2"/>
    <property type="match status" value="1"/>
</dbReference>
<comment type="caution">
    <text evidence="4">The sequence shown here is derived from an EMBL/GenBank/DDBJ whole genome shotgun (WGS) entry which is preliminary data.</text>
</comment>
<evidence type="ECO:0000259" key="2">
    <source>
        <dbReference type="SMART" id="SM00418"/>
    </source>
</evidence>
<keyword evidence="5" id="KW-1185">Reference proteome</keyword>
<dbReference type="InterPro" id="IPR036388">
    <property type="entry name" value="WH-like_DNA-bd_sf"/>
</dbReference>
<name>A0ABD5XRN2_9EURY</name>
<proteinExistence type="predicted"/>
<dbReference type="GO" id="GO:0006355">
    <property type="term" value="P:regulation of DNA-templated transcription"/>
    <property type="evidence" value="ECO:0007669"/>
    <property type="project" value="UniProtKB-ARBA"/>
</dbReference>
<dbReference type="Gene3D" id="1.10.10.10">
    <property type="entry name" value="Winged helix-like DNA-binding domain superfamily/Winged helix DNA-binding domain"/>
    <property type="match status" value="1"/>
</dbReference>
<dbReference type="EMBL" id="JBHSZG010000001">
    <property type="protein sequence ID" value="MFC7136446.1"/>
    <property type="molecule type" value="Genomic_DNA"/>
</dbReference>
<dbReference type="InterPro" id="IPR001845">
    <property type="entry name" value="HTH_ArsR_DNA-bd_dom"/>
</dbReference>
<dbReference type="InterPro" id="IPR036390">
    <property type="entry name" value="WH_DNA-bd_sf"/>
</dbReference>
<evidence type="ECO:0000313" key="4">
    <source>
        <dbReference type="EMBL" id="MFC7136446.1"/>
    </source>
</evidence>
<sequence>MSDDASDGDLGVLRHKREATRYRILVEIAERQPAVSQREIADAIGVTAQAVSEHLGDLAEGGFVDREGRGRYRVTKEGVDWLISRTDELREYLDHVTGDVLGGVEVETALADGPVDEGDRVTLSMRDGVLHARRLDGDDAAAAGGTRGGATALAVTAAEDGTGVGVAEFDGVVDYDLGAVTAVVVPAVRDGGAGSSTPSASPPRRPTPTSSPPPARRRWRRCAAPTASPTSASGRSTPSTRRPCAASTCCSWSAAATSRPTPTPSAAPGSTSTWSTPRHAKRFSDSILGGER</sequence>
<feature type="compositionally biased region" description="Low complexity" evidence="1">
    <location>
        <begin position="222"/>
        <end position="277"/>
    </location>
</feature>
<reference evidence="4 5" key="1">
    <citation type="journal article" date="2019" name="Int. J. Syst. Evol. Microbiol.">
        <title>The Global Catalogue of Microorganisms (GCM) 10K type strain sequencing project: providing services to taxonomists for standard genome sequencing and annotation.</title>
        <authorList>
            <consortium name="The Broad Institute Genomics Platform"/>
            <consortium name="The Broad Institute Genome Sequencing Center for Infectious Disease"/>
            <person name="Wu L."/>
            <person name="Ma J."/>
        </authorList>
    </citation>
    <scope>NUCLEOTIDE SEQUENCE [LARGE SCALE GENOMIC DNA]</scope>
    <source>
        <strain evidence="4 5">DT92</strain>
    </source>
</reference>
<evidence type="ECO:0000259" key="3">
    <source>
        <dbReference type="SMART" id="SM00419"/>
    </source>
</evidence>
<evidence type="ECO:0000256" key="1">
    <source>
        <dbReference type="SAM" id="MobiDB-lite"/>
    </source>
</evidence>
<evidence type="ECO:0000313" key="5">
    <source>
        <dbReference type="Proteomes" id="UP001596368"/>
    </source>
</evidence>
<protein>
    <submittedName>
        <fullName evidence="4">MarR family transcriptional regulator</fullName>
    </submittedName>
</protein>
<feature type="domain" description="HTH arsR-type" evidence="2">
    <location>
        <begin position="11"/>
        <end position="88"/>
    </location>
</feature>
<feature type="compositionally biased region" description="Pro residues" evidence="1">
    <location>
        <begin position="200"/>
        <end position="214"/>
    </location>
</feature>
<dbReference type="Proteomes" id="UP001596368">
    <property type="component" value="Unassembled WGS sequence"/>
</dbReference>
<organism evidence="4 5">
    <name type="scientific">Halobaculum litoreum</name>
    <dbReference type="NCBI Taxonomy" id="3031998"/>
    <lineage>
        <taxon>Archaea</taxon>
        <taxon>Methanobacteriati</taxon>
        <taxon>Methanobacteriota</taxon>
        <taxon>Stenosarchaea group</taxon>
        <taxon>Halobacteria</taxon>
        <taxon>Halobacteriales</taxon>
        <taxon>Haloferacaceae</taxon>
        <taxon>Halobaculum</taxon>
    </lineage>
</organism>
<dbReference type="PANTHER" id="PTHR43704">
    <property type="entry name" value="BSR5907 PROTEIN"/>
    <property type="match status" value="1"/>
</dbReference>
<accession>A0ABD5XRN2</accession>
<feature type="region of interest" description="Disordered" evidence="1">
    <location>
        <begin position="189"/>
        <end position="292"/>
    </location>
</feature>
<dbReference type="SUPFAM" id="SSF46785">
    <property type="entry name" value="Winged helix' DNA-binding domain"/>
    <property type="match status" value="1"/>
</dbReference>
<dbReference type="AlphaFoldDB" id="A0ABD5XRN2"/>